<dbReference type="RefSeq" id="WP_386450228.1">
    <property type="nucleotide sequence ID" value="NZ_JBHSFH010000010.1"/>
</dbReference>
<sequence>MKYMLMIQGTQGDYDAMTGTSAPGAPAWTKEDLQAMVGFMRKLNEDLGASGELVDGQGLTAPSDGGLVTADEDGRPVVSKNGYGVEQPVIVGYWVLECRDFDRAAEIAARIHQCPVPEGSTNPPVIVRPIGEEPPVD</sequence>
<dbReference type="Gene3D" id="3.30.70.1060">
    <property type="entry name" value="Dimeric alpha+beta barrel"/>
    <property type="match status" value="1"/>
</dbReference>
<dbReference type="PANTHER" id="PTHR35174">
    <property type="entry name" value="BLL7171 PROTEIN-RELATED"/>
    <property type="match status" value="1"/>
</dbReference>
<organism evidence="1 2">
    <name type="scientific">Streptomyces ovatisporus</name>
    <dbReference type="NCBI Taxonomy" id="1128682"/>
    <lineage>
        <taxon>Bacteria</taxon>
        <taxon>Bacillati</taxon>
        <taxon>Actinomycetota</taxon>
        <taxon>Actinomycetes</taxon>
        <taxon>Kitasatosporales</taxon>
        <taxon>Streptomycetaceae</taxon>
        <taxon>Streptomyces</taxon>
    </lineage>
</organism>
<dbReference type="EMBL" id="JBHSFH010000010">
    <property type="protein sequence ID" value="MFC4496322.1"/>
    <property type="molecule type" value="Genomic_DNA"/>
</dbReference>
<evidence type="ECO:0000313" key="2">
    <source>
        <dbReference type="Proteomes" id="UP001595997"/>
    </source>
</evidence>
<keyword evidence="2" id="KW-1185">Reference proteome</keyword>
<name>A0ABV9AA34_9ACTN</name>
<evidence type="ECO:0000313" key="1">
    <source>
        <dbReference type="EMBL" id="MFC4496322.1"/>
    </source>
</evidence>
<dbReference type="Proteomes" id="UP001595997">
    <property type="component" value="Unassembled WGS sequence"/>
</dbReference>
<reference evidence="2" key="1">
    <citation type="journal article" date="2019" name="Int. J. Syst. Evol. Microbiol.">
        <title>The Global Catalogue of Microorganisms (GCM) 10K type strain sequencing project: providing services to taxonomists for standard genome sequencing and annotation.</title>
        <authorList>
            <consortium name="The Broad Institute Genomics Platform"/>
            <consortium name="The Broad Institute Genome Sequencing Center for Infectious Disease"/>
            <person name="Wu L."/>
            <person name="Ma J."/>
        </authorList>
    </citation>
    <scope>NUCLEOTIDE SEQUENCE [LARGE SCALE GENOMIC DNA]</scope>
    <source>
        <strain evidence="2">CGMCC 4.7357</strain>
    </source>
</reference>
<accession>A0ABV9AA34</accession>
<dbReference type="SUPFAM" id="SSF54909">
    <property type="entry name" value="Dimeric alpha+beta barrel"/>
    <property type="match status" value="1"/>
</dbReference>
<dbReference type="PANTHER" id="PTHR35174:SF3">
    <property type="entry name" value="BLL7171 PROTEIN"/>
    <property type="match status" value="1"/>
</dbReference>
<gene>
    <name evidence="1" type="ORF">ACFPA8_19530</name>
</gene>
<dbReference type="InterPro" id="IPR011008">
    <property type="entry name" value="Dimeric_a/b-barrel"/>
</dbReference>
<comment type="caution">
    <text evidence="1">The sequence shown here is derived from an EMBL/GenBank/DDBJ whole genome shotgun (WGS) entry which is preliminary data.</text>
</comment>
<protein>
    <submittedName>
        <fullName evidence="1">YciI family protein</fullName>
    </submittedName>
</protein>
<proteinExistence type="predicted"/>